<feature type="compositionally biased region" description="Low complexity" evidence="1">
    <location>
        <begin position="172"/>
        <end position="197"/>
    </location>
</feature>
<name>A0AAW7MJK1_9BURK</name>
<keyword evidence="2" id="KW-1133">Transmembrane helix</keyword>
<comment type="caution">
    <text evidence="3">The sequence shown here is derived from an EMBL/GenBank/DDBJ whole genome shotgun (WGS) entry which is preliminary data.</text>
</comment>
<gene>
    <name evidence="3" type="ORF">DBA34_06715</name>
    <name evidence="4" type="ORF">DBB29_06440</name>
</gene>
<evidence type="ECO:0000313" key="6">
    <source>
        <dbReference type="Proteomes" id="UP001172791"/>
    </source>
</evidence>
<keyword evidence="5" id="KW-1185">Reference proteome</keyword>
<protein>
    <recommendedName>
        <fullName evidence="7">DUF3318 domain-containing protein</fullName>
    </recommendedName>
</protein>
<evidence type="ECO:0000313" key="5">
    <source>
        <dbReference type="Proteomes" id="UP001172788"/>
    </source>
</evidence>
<dbReference type="EMBL" id="QAID01000034">
    <property type="protein sequence ID" value="MDN4577754.1"/>
    <property type="molecule type" value="Genomic_DNA"/>
</dbReference>
<organism evidence="3 6">
    <name type="scientific">Pandoraea cepalis</name>
    <dbReference type="NCBI Taxonomy" id="2508294"/>
    <lineage>
        <taxon>Bacteria</taxon>
        <taxon>Pseudomonadati</taxon>
        <taxon>Pseudomonadota</taxon>
        <taxon>Betaproteobacteria</taxon>
        <taxon>Burkholderiales</taxon>
        <taxon>Burkholderiaceae</taxon>
        <taxon>Pandoraea</taxon>
    </lineage>
</organism>
<feature type="transmembrane region" description="Helical" evidence="2">
    <location>
        <begin position="84"/>
        <end position="106"/>
    </location>
</feature>
<evidence type="ECO:0000256" key="1">
    <source>
        <dbReference type="SAM" id="MobiDB-lite"/>
    </source>
</evidence>
<dbReference type="Proteomes" id="UP001172791">
    <property type="component" value="Unassembled WGS sequence"/>
</dbReference>
<proteinExistence type="predicted"/>
<accession>A0AAW7MJK1</accession>
<evidence type="ECO:0000313" key="4">
    <source>
        <dbReference type="EMBL" id="MDN4577754.1"/>
    </source>
</evidence>
<evidence type="ECO:0000313" key="3">
    <source>
        <dbReference type="EMBL" id="MDN4572949.1"/>
    </source>
</evidence>
<feature type="region of interest" description="Disordered" evidence="1">
    <location>
        <begin position="165"/>
        <end position="203"/>
    </location>
</feature>
<evidence type="ECO:0008006" key="7">
    <source>
        <dbReference type="Google" id="ProtNLM"/>
    </source>
</evidence>
<dbReference type="EMBL" id="QAIC01000033">
    <property type="protein sequence ID" value="MDN4572949.1"/>
    <property type="molecule type" value="Genomic_DNA"/>
</dbReference>
<keyword evidence="2" id="KW-0472">Membrane</keyword>
<keyword evidence="2" id="KW-0812">Transmembrane</keyword>
<dbReference type="Proteomes" id="UP001172788">
    <property type="component" value="Unassembled WGS sequence"/>
</dbReference>
<reference evidence="3" key="1">
    <citation type="submission" date="2018-04" db="EMBL/GenBank/DDBJ databases">
        <authorList>
            <person name="Jy Z."/>
        </authorList>
    </citation>
    <scope>NUCLEOTIDE SEQUENCE</scope>
    <source>
        <strain evidence="4">AS13</strain>
        <strain evidence="3">LA18</strain>
    </source>
</reference>
<evidence type="ECO:0000256" key="2">
    <source>
        <dbReference type="SAM" id="Phobius"/>
    </source>
</evidence>
<sequence>MRRCRSRPRWPSSKRIATRCVRTEGDLPVPLEPNRPRRTRPSRRSRHDLLAIRKELVLTRIAVERAELIQAAHVTRERLRNFRWVRYLLPGGLAKFAGLGGLGGLANSGLKLGGLLERYPLVSSVASLALTGLSHTPVGRVVRRGLKWGGLGVLAWQGIKLWQDSTKPPTPQADAPNAARATAASATNSTHANANDAGIPPVM</sequence>
<dbReference type="AlphaFoldDB" id="A0AAW7MJK1"/>